<sequence>MPASPGTEEVAPPTLTLKERLVAWWEGYDLSGLMQRRRDAAADGPDAAAGGVSSGPAEGKHLNRKGKPLWTATRVQVSEKIWGEGFSTPGGTDFIPSMVKPLGLNPAMSVLDIGAGLGGATRTMAQQYGAWVTGLEHNPVLAELGMFRSQKSGLARQAPVQQMDLDGFKWTKRVDAIFSKEALFTIRNKEGLIDGIEAALKPRGQLLFTDYVVDPAALKQREFDSWANHEPAEPHPWTVEQYATALTQRNLDIRITEDNSDIHRSTILAAIQSLVKHLETVSMDRDTKIAVVEEVELWARRVAALNAGLRVYRFYAMKPADVG</sequence>
<evidence type="ECO:0000313" key="7">
    <source>
        <dbReference type="EMBL" id="QJE71867.1"/>
    </source>
</evidence>
<dbReference type="PANTHER" id="PTHR44307">
    <property type="entry name" value="PHOSPHOETHANOLAMINE METHYLTRANSFERASE"/>
    <property type="match status" value="1"/>
</dbReference>
<dbReference type="EMBL" id="CP051775">
    <property type="protein sequence ID" value="QJE71867.1"/>
    <property type="molecule type" value="Genomic_DNA"/>
</dbReference>
<evidence type="ECO:0000313" key="8">
    <source>
        <dbReference type="Proteomes" id="UP000501891"/>
    </source>
</evidence>
<feature type="compositionally biased region" description="Low complexity" evidence="5">
    <location>
        <begin position="42"/>
        <end position="51"/>
    </location>
</feature>
<dbReference type="Pfam" id="PF13847">
    <property type="entry name" value="Methyltransf_31"/>
    <property type="match status" value="1"/>
</dbReference>
<proteinExistence type="predicted"/>
<comment type="pathway">
    <text evidence="1">Lipid metabolism.</text>
</comment>
<dbReference type="InterPro" id="IPR025714">
    <property type="entry name" value="Methyltranfer_dom"/>
</dbReference>
<keyword evidence="3" id="KW-0808">Transferase</keyword>
<dbReference type="InterPro" id="IPR029063">
    <property type="entry name" value="SAM-dependent_MTases_sf"/>
</dbReference>
<evidence type="ECO:0000256" key="2">
    <source>
        <dbReference type="ARBA" id="ARBA00022603"/>
    </source>
</evidence>
<dbReference type="AlphaFoldDB" id="A0A858R3A7"/>
<comment type="pathway">
    <text evidence="4">Phospholipid metabolism.</text>
</comment>
<evidence type="ECO:0000256" key="1">
    <source>
        <dbReference type="ARBA" id="ARBA00005189"/>
    </source>
</evidence>
<evidence type="ECO:0000256" key="3">
    <source>
        <dbReference type="ARBA" id="ARBA00022679"/>
    </source>
</evidence>
<feature type="domain" description="Methyltransferase" evidence="6">
    <location>
        <begin position="105"/>
        <end position="219"/>
    </location>
</feature>
<name>A0A858R3A7_9PROT</name>
<keyword evidence="2 7" id="KW-0489">Methyltransferase</keyword>
<dbReference type="CDD" id="cd02440">
    <property type="entry name" value="AdoMet_MTases"/>
    <property type="match status" value="1"/>
</dbReference>
<dbReference type="Gene3D" id="3.40.50.150">
    <property type="entry name" value="Vaccinia Virus protein VP39"/>
    <property type="match status" value="1"/>
</dbReference>
<evidence type="ECO:0000256" key="4">
    <source>
        <dbReference type="ARBA" id="ARBA00025707"/>
    </source>
</evidence>
<evidence type="ECO:0000259" key="6">
    <source>
        <dbReference type="Pfam" id="PF13847"/>
    </source>
</evidence>
<reference evidence="7" key="1">
    <citation type="submission" date="2020-04" db="EMBL/GenBank/DDBJ databases">
        <title>A desert anoxygenic phototrophic bacterium fixes CO2 using RubisCO under aerobic conditions.</title>
        <authorList>
            <person name="Tang K."/>
        </authorList>
    </citation>
    <scope>NUCLEOTIDE SEQUENCE [LARGE SCALE GENOMIC DNA]</scope>
    <source>
        <strain evidence="7">MIMtkB3</strain>
    </source>
</reference>
<keyword evidence="8" id="KW-1185">Reference proteome</keyword>
<feature type="region of interest" description="Disordered" evidence="5">
    <location>
        <begin position="39"/>
        <end position="67"/>
    </location>
</feature>
<organism evidence="7 8">
    <name type="scientific">Aerophototrophica crusticola</name>
    <dbReference type="NCBI Taxonomy" id="1709002"/>
    <lineage>
        <taxon>Bacteria</taxon>
        <taxon>Pseudomonadati</taxon>
        <taxon>Pseudomonadota</taxon>
        <taxon>Alphaproteobacteria</taxon>
        <taxon>Rhodospirillales</taxon>
        <taxon>Rhodospirillaceae</taxon>
        <taxon>Aerophototrophica</taxon>
    </lineage>
</organism>
<evidence type="ECO:0000256" key="5">
    <source>
        <dbReference type="SAM" id="MobiDB-lite"/>
    </source>
</evidence>
<dbReference type="PANTHER" id="PTHR44307:SF2">
    <property type="entry name" value="PHOSPHOETHANOLAMINE METHYLTRANSFERASE ISOFORM X1"/>
    <property type="match status" value="1"/>
</dbReference>
<dbReference type="GO" id="GO:0032259">
    <property type="term" value="P:methylation"/>
    <property type="evidence" value="ECO:0007669"/>
    <property type="project" value="UniProtKB-KW"/>
</dbReference>
<dbReference type="KEGG" id="acru:HHL28_00950"/>
<protein>
    <submittedName>
        <fullName evidence="7">Methyltransferase domain-containing protein</fullName>
    </submittedName>
</protein>
<accession>A0A858R3A7</accession>
<dbReference type="GO" id="GO:0008168">
    <property type="term" value="F:methyltransferase activity"/>
    <property type="evidence" value="ECO:0007669"/>
    <property type="project" value="UniProtKB-KW"/>
</dbReference>
<dbReference type="Proteomes" id="UP000501891">
    <property type="component" value="Chromosome"/>
</dbReference>
<gene>
    <name evidence="7" type="ORF">HHL28_00950</name>
</gene>
<dbReference type="SUPFAM" id="SSF53335">
    <property type="entry name" value="S-adenosyl-L-methionine-dependent methyltransferases"/>
    <property type="match status" value="1"/>
</dbReference>